<comment type="similarity">
    <text evidence="1 2">Belongs to the small heat shock protein (HSP20) family.</text>
</comment>
<dbReference type="EMBL" id="PDKV01000002">
    <property type="protein sequence ID" value="PIB80465.1"/>
    <property type="molecule type" value="Genomic_DNA"/>
</dbReference>
<evidence type="ECO:0000256" key="2">
    <source>
        <dbReference type="RuleBase" id="RU003616"/>
    </source>
</evidence>
<dbReference type="AlphaFoldDB" id="A0A2G5PQ72"/>
<evidence type="ECO:0000259" key="3">
    <source>
        <dbReference type="PROSITE" id="PS01031"/>
    </source>
</evidence>
<dbReference type="SUPFAM" id="SSF49764">
    <property type="entry name" value="HSP20-like chaperones"/>
    <property type="match status" value="1"/>
</dbReference>
<dbReference type="PANTHER" id="PTHR11527">
    <property type="entry name" value="HEAT-SHOCK PROTEIN 20 FAMILY MEMBER"/>
    <property type="match status" value="1"/>
</dbReference>
<dbReference type="Gene3D" id="2.60.40.790">
    <property type="match status" value="1"/>
</dbReference>
<dbReference type="InterPro" id="IPR031107">
    <property type="entry name" value="Small_HSP"/>
</dbReference>
<dbReference type="InterPro" id="IPR002068">
    <property type="entry name" value="A-crystallin/Hsp20_dom"/>
</dbReference>
<dbReference type="InterPro" id="IPR008978">
    <property type="entry name" value="HSP20-like_chaperone"/>
</dbReference>
<name>A0A2G5PQ72_MYCCE</name>
<gene>
    <name evidence="4" type="ORF">CQY23_02635</name>
</gene>
<dbReference type="PROSITE" id="PS01031">
    <property type="entry name" value="SHSP"/>
    <property type="match status" value="1"/>
</dbReference>
<dbReference type="CDD" id="cd06464">
    <property type="entry name" value="ACD_sHsps-like"/>
    <property type="match status" value="1"/>
</dbReference>
<feature type="domain" description="SHSP" evidence="3">
    <location>
        <begin position="22"/>
        <end position="132"/>
    </location>
</feature>
<dbReference type="RefSeq" id="WP_099539479.1">
    <property type="nucleotide sequence ID" value="NZ_LQOM01000016.1"/>
</dbReference>
<accession>A0A2G5PQ72</accession>
<proteinExistence type="inferred from homology"/>
<protein>
    <recommendedName>
        <fullName evidence="3">SHSP domain-containing protein</fullName>
    </recommendedName>
</protein>
<evidence type="ECO:0000313" key="4">
    <source>
        <dbReference type="EMBL" id="PIB80465.1"/>
    </source>
</evidence>
<organism evidence="4 5">
    <name type="scientific">Mycobacterium celatum</name>
    <dbReference type="NCBI Taxonomy" id="28045"/>
    <lineage>
        <taxon>Bacteria</taxon>
        <taxon>Bacillati</taxon>
        <taxon>Actinomycetota</taxon>
        <taxon>Actinomycetes</taxon>
        <taxon>Mycobacteriales</taxon>
        <taxon>Mycobacteriaceae</taxon>
        <taxon>Mycobacterium</taxon>
    </lineage>
</organism>
<evidence type="ECO:0000313" key="5">
    <source>
        <dbReference type="Proteomes" id="UP000230971"/>
    </source>
</evidence>
<dbReference type="OrthoDB" id="5242916at2"/>
<dbReference type="Proteomes" id="UP000230971">
    <property type="component" value="Unassembled WGS sequence"/>
</dbReference>
<comment type="caution">
    <text evidence="4">The sequence shown here is derived from an EMBL/GenBank/DDBJ whole genome shotgun (WGS) entry which is preliminary data.</text>
</comment>
<dbReference type="Pfam" id="PF00011">
    <property type="entry name" value="HSP20"/>
    <property type="match status" value="1"/>
</dbReference>
<sequence length="155" mass="17846">MVLMRTEAPRELDRFAQPVLGTAARPAAVPMDAWRRNGEVIIEFDLPGVTRDSLDLKIERNVLTVRAERPDIGQNREVLSAERVRGLFTRQLVLGENLDTDKIRARYHRGVLRVAIPLTERAKPRRIEINRRRAADGGSRAVGRAPLWRRLWPRR</sequence>
<evidence type="ECO:0000256" key="1">
    <source>
        <dbReference type="PROSITE-ProRule" id="PRU00285"/>
    </source>
</evidence>
<reference evidence="4 5" key="1">
    <citation type="journal article" date="2017" name="Infect. Genet. Evol.">
        <title>The new phylogeny of the genus Mycobacterium: The old and the news.</title>
        <authorList>
            <person name="Tortoli E."/>
            <person name="Fedrizzi T."/>
            <person name="Meehan C.J."/>
            <person name="Trovato A."/>
            <person name="Grottola A."/>
            <person name="Giacobazzi E."/>
            <person name="Serpini G.F."/>
            <person name="Tagliazucchi S."/>
            <person name="Fabio A."/>
            <person name="Bettua C."/>
            <person name="Bertorelli R."/>
            <person name="Frascaro F."/>
            <person name="De Sanctis V."/>
            <person name="Pecorari M."/>
            <person name="Jousson O."/>
            <person name="Segata N."/>
            <person name="Cirillo D.M."/>
        </authorList>
    </citation>
    <scope>NUCLEOTIDE SEQUENCE [LARGE SCALE GENOMIC DNA]</scope>
    <source>
        <strain evidence="4 5">NCTC 12882</strain>
    </source>
</reference>